<dbReference type="GO" id="GO:0045454">
    <property type="term" value="P:cell redox homeostasis"/>
    <property type="evidence" value="ECO:0007669"/>
    <property type="project" value="TreeGrafter"/>
</dbReference>
<dbReference type="AlphaFoldDB" id="A0AAU9ESB3"/>
<keyword evidence="6 7" id="KW-0472">Membrane</keyword>
<feature type="transmembrane region" description="Helical" evidence="7">
    <location>
        <begin position="105"/>
        <end position="127"/>
    </location>
</feature>
<feature type="transmembrane region" description="Helical" evidence="7">
    <location>
        <begin position="74"/>
        <end position="99"/>
    </location>
</feature>
<feature type="transmembrane region" description="Helical" evidence="7">
    <location>
        <begin position="276"/>
        <end position="295"/>
    </location>
</feature>
<evidence type="ECO:0000256" key="8">
    <source>
        <dbReference type="SAM" id="SignalP"/>
    </source>
</evidence>
<dbReference type="Pfam" id="PF02683">
    <property type="entry name" value="DsbD_TM"/>
    <property type="match status" value="1"/>
</dbReference>
<reference evidence="11" key="1">
    <citation type="journal article" date="2023" name="Arch. Microbiol.">
        <title>Desulfoferula mesophilus gen. nov. sp. nov., a mesophilic sulfate-reducing bacterium isolated from a brackish lake sediment.</title>
        <authorList>
            <person name="Watanabe T."/>
            <person name="Yabe T."/>
            <person name="Tsuji J.M."/>
            <person name="Fukui M."/>
        </authorList>
    </citation>
    <scope>NUCLEOTIDE SEQUENCE [LARGE SCALE GENOMIC DNA]</scope>
    <source>
        <strain evidence="11">12FAK</strain>
    </source>
</reference>
<dbReference type="GO" id="GO:0015035">
    <property type="term" value="F:protein-disulfide reductase activity"/>
    <property type="evidence" value="ECO:0007669"/>
    <property type="project" value="TreeGrafter"/>
</dbReference>
<dbReference type="InterPro" id="IPR036249">
    <property type="entry name" value="Thioredoxin-like_sf"/>
</dbReference>
<evidence type="ECO:0000313" key="10">
    <source>
        <dbReference type="EMBL" id="BEQ13491.1"/>
    </source>
</evidence>
<dbReference type="Gene3D" id="3.40.30.10">
    <property type="entry name" value="Glutaredoxin"/>
    <property type="match status" value="1"/>
</dbReference>
<sequence>MAVITVVCPTAALAAGTAAAADPFAGQSFWWVLVLVFAGGLGLNLTPCVYPLIPITISYFGGRSSSRGGLIADALAYWLGMAIMYAALGSLVALGGAFLGQALSHPAVILFLAAVLLFMAASMFGLWELRLPASLNRLASSNRTGVLGALIMGLTLGLLAAPCVGPFVVGLMAHVAKEASVGYGLLVFFVLAAGLGLPLAVLAAFSGSIQSLPGAGEWMIWVRKFFGLVLIIMAVNIAEPLLGAGLARWLMILVGLVGGIYLGFMEKSGKGAFVKFKHVAGIVILATAAAFWWFWAPGGGGQDKTAWVHFSPQVLEEAKASNKPVVVFFTADWCNPCKQLKSETLPRPEVQELLKHFVPVKADVTKAPGPEAQSFMRQYRVRGVPTMIFMDGRGQEITESRVVGFLPPNRFLPLIKMAVARTSTASGK</sequence>
<dbReference type="PANTHER" id="PTHR32234:SF0">
    <property type="entry name" value="THIOL:DISULFIDE INTERCHANGE PROTEIN DSBD"/>
    <property type="match status" value="1"/>
</dbReference>
<gene>
    <name evidence="10" type="ORF">FAK_05570</name>
</gene>
<feature type="chain" id="PRO_5043885620" description="Thioredoxin domain-containing protein" evidence="8">
    <location>
        <begin position="21"/>
        <end position="428"/>
    </location>
</feature>
<dbReference type="KEGG" id="dmp:FAK_05570"/>
<dbReference type="GO" id="GO:0005886">
    <property type="term" value="C:plasma membrane"/>
    <property type="evidence" value="ECO:0007669"/>
    <property type="project" value="UniProtKB-SubCell"/>
</dbReference>
<feature type="transmembrane region" description="Helical" evidence="7">
    <location>
        <begin position="218"/>
        <end position="238"/>
    </location>
</feature>
<keyword evidence="5 7" id="KW-1133">Transmembrane helix</keyword>
<dbReference type="RefSeq" id="WP_338605201.1">
    <property type="nucleotide sequence ID" value="NZ_AP028679.1"/>
</dbReference>
<dbReference type="EMBL" id="AP028679">
    <property type="protein sequence ID" value="BEQ13491.1"/>
    <property type="molecule type" value="Genomic_DNA"/>
</dbReference>
<feature type="transmembrane region" description="Helical" evidence="7">
    <location>
        <begin position="181"/>
        <end position="206"/>
    </location>
</feature>
<dbReference type="Pfam" id="PF13098">
    <property type="entry name" value="Thioredoxin_2"/>
    <property type="match status" value="1"/>
</dbReference>
<organism evidence="10 11">
    <name type="scientific">Desulfoferula mesophila</name>
    <dbReference type="NCBI Taxonomy" id="3058419"/>
    <lineage>
        <taxon>Bacteria</taxon>
        <taxon>Pseudomonadati</taxon>
        <taxon>Thermodesulfobacteriota</taxon>
        <taxon>Desulfarculia</taxon>
        <taxon>Desulfarculales</taxon>
        <taxon>Desulfarculaceae</taxon>
        <taxon>Desulfoferula</taxon>
    </lineage>
</organism>
<evidence type="ECO:0000256" key="5">
    <source>
        <dbReference type="ARBA" id="ARBA00022989"/>
    </source>
</evidence>
<dbReference type="Proteomes" id="UP001366166">
    <property type="component" value="Chromosome"/>
</dbReference>
<feature type="signal peptide" evidence="8">
    <location>
        <begin position="1"/>
        <end position="20"/>
    </location>
</feature>
<keyword evidence="8" id="KW-0732">Signal</keyword>
<comment type="subcellular location">
    <subcellularLocation>
        <location evidence="1">Cell membrane</location>
        <topology evidence="1">Multi-pass membrane protein</topology>
    </subcellularLocation>
</comment>
<feature type="transmembrane region" description="Helical" evidence="7">
    <location>
        <begin position="147"/>
        <end position="169"/>
    </location>
</feature>
<keyword evidence="3 7" id="KW-0812">Transmembrane</keyword>
<dbReference type="InterPro" id="IPR003834">
    <property type="entry name" value="Cyt_c_assmbl_TM_dom"/>
</dbReference>
<evidence type="ECO:0000256" key="3">
    <source>
        <dbReference type="ARBA" id="ARBA00022692"/>
    </source>
</evidence>
<evidence type="ECO:0000256" key="6">
    <source>
        <dbReference type="ARBA" id="ARBA00023136"/>
    </source>
</evidence>
<protein>
    <recommendedName>
        <fullName evidence="9">Thioredoxin domain-containing protein</fullName>
    </recommendedName>
</protein>
<evidence type="ECO:0000256" key="7">
    <source>
        <dbReference type="SAM" id="Phobius"/>
    </source>
</evidence>
<dbReference type="PANTHER" id="PTHR32234">
    <property type="entry name" value="THIOL:DISULFIDE INTERCHANGE PROTEIN DSBD"/>
    <property type="match status" value="1"/>
</dbReference>
<evidence type="ECO:0000259" key="9">
    <source>
        <dbReference type="PROSITE" id="PS51352"/>
    </source>
</evidence>
<keyword evidence="2" id="KW-1003">Cell membrane</keyword>
<evidence type="ECO:0000313" key="11">
    <source>
        <dbReference type="Proteomes" id="UP001366166"/>
    </source>
</evidence>
<feature type="domain" description="Thioredoxin" evidence="9">
    <location>
        <begin position="282"/>
        <end position="420"/>
    </location>
</feature>
<dbReference type="SUPFAM" id="SSF52833">
    <property type="entry name" value="Thioredoxin-like"/>
    <property type="match status" value="1"/>
</dbReference>
<name>A0AAU9ESB3_9BACT</name>
<evidence type="ECO:0000256" key="1">
    <source>
        <dbReference type="ARBA" id="ARBA00004651"/>
    </source>
</evidence>
<dbReference type="PROSITE" id="PS51352">
    <property type="entry name" value="THIOREDOXIN_2"/>
    <property type="match status" value="1"/>
</dbReference>
<proteinExistence type="predicted"/>
<accession>A0AAU9ESB3</accession>
<keyword evidence="4" id="KW-0201">Cytochrome c-type biogenesis</keyword>
<feature type="transmembrane region" description="Helical" evidence="7">
    <location>
        <begin position="244"/>
        <end position="264"/>
    </location>
</feature>
<dbReference type="InterPro" id="IPR012336">
    <property type="entry name" value="Thioredoxin-like_fold"/>
</dbReference>
<dbReference type="InterPro" id="IPR013766">
    <property type="entry name" value="Thioredoxin_domain"/>
</dbReference>
<feature type="transmembrane region" description="Helical" evidence="7">
    <location>
        <begin position="30"/>
        <end position="53"/>
    </location>
</feature>
<dbReference type="GO" id="GO:0017004">
    <property type="term" value="P:cytochrome complex assembly"/>
    <property type="evidence" value="ECO:0007669"/>
    <property type="project" value="UniProtKB-KW"/>
</dbReference>
<evidence type="ECO:0000256" key="2">
    <source>
        <dbReference type="ARBA" id="ARBA00022475"/>
    </source>
</evidence>
<evidence type="ECO:0000256" key="4">
    <source>
        <dbReference type="ARBA" id="ARBA00022748"/>
    </source>
</evidence>
<keyword evidence="11" id="KW-1185">Reference proteome</keyword>